<accession>A0ABR9LJL1</accession>
<proteinExistence type="predicted"/>
<protein>
    <recommendedName>
        <fullName evidence="4">Lipoprotein</fullName>
    </recommendedName>
</protein>
<reference evidence="2 3" key="1">
    <citation type="submission" date="2020-10" db="EMBL/GenBank/DDBJ databases">
        <title>Sequencing the genomes of 1000 actinobacteria strains.</title>
        <authorList>
            <person name="Klenk H.-P."/>
        </authorList>
    </citation>
    <scope>NUCLEOTIDE SEQUENCE [LARGE SCALE GENOMIC DNA]</scope>
    <source>
        <strain evidence="2 3">DSM 46661</strain>
    </source>
</reference>
<comment type="caution">
    <text evidence="2">The sequence shown here is derived from an EMBL/GenBank/DDBJ whole genome shotgun (WGS) entry which is preliminary data.</text>
</comment>
<organism evidence="2 3">
    <name type="scientific">Amycolatopsis roodepoortensis</name>
    <dbReference type="NCBI Taxonomy" id="700274"/>
    <lineage>
        <taxon>Bacteria</taxon>
        <taxon>Bacillati</taxon>
        <taxon>Actinomycetota</taxon>
        <taxon>Actinomycetes</taxon>
        <taxon>Pseudonocardiales</taxon>
        <taxon>Pseudonocardiaceae</taxon>
        <taxon>Amycolatopsis</taxon>
    </lineage>
</organism>
<evidence type="ECO:0000313" key="3">
    <source>
        <dbReference type="Proteomes" id="UP000656548"/>
    </source>
</evidence>
<sequence>MAAVLLLAGCALEERPPTFPPPPTTPPPSKLEGVPVDYTGFRLVMPTSPPSVLDPATGATTPLPGAPGGDRVNDVLRVGKFPVVLSAARCGPSCLEPSEVLVYGDPQNQPWKLGKARSVAPSADETGVWLIRDDGNDLCRLQYVSLLGVERDRGRPASCTTAVRQEVPKGLLITVNSGTASAEDVLIDPATGRAVHQFPRVLAITKERMLLAELTEFSVLDLRNDQRTSVRWPVANGKPGQVVPSRDGYKVAVLFGDPAWAGTATQTADVWVLALDTLTWTHAPAMPIATELKRVAIEWTETGDLVIAADVVANWRLDRPQWTVVETPLPAERNQRVVAIGQG</sequence>
<dbReference type="RefSeq" id="WP_192747269.1">
    <property type="nucleotide sequence ID" value="NZ_JADBEJ010000008.1"/>
</dbReference>
<gene>
    <name evidence="2" type="ORF">H4W30_007858</name>
</gene>
<keyword evidence="3" id="KW-1185">Reference proteome</keyword>
<dbReference type="Proteomes" id="UP000656548">
    <property type="component" value="Unassembled WGS sequence"/>
</dbReference>
<name>A0ABR9LJL1_9PSEU</name>
<evidence type="ECO:0000313" key="2">
    <source>
        <dbReference type="EMBL" id="MBE1580777.1"/>
    </source>
</evidence>
<evidence type="ECO:0000256" key="1">
    <source>
        <dbReference type="SAM" id="MobiDB-lite"/>
    </source>
</evidence>
<feature type="region of interest" description="Disordered" evidence="1">
    <location>
        <begin position="47"/>
        <end position="68"/>
    </location>
</feature>
<evidence type="ECO:0008006" key="4">
    <source>
        <dbReference type="Google" id="ProtNLM"/>
    </source>
</evidence>
<dbReference type="EMBL" id="JADBEJ010000008">
    <property type="protein sequence ID" value="MBE1580777.1"/>
    <property type="molecule type" value="Genomic_DNA"/>
</dbReference>